<feature type="signal peptide" evidence="7">
    <location>
        <begin position="1"/>
        <end position="16"/>
    </location>
</feature>
<evidence type="ECO:0000256" key="4">
    <source>
        <dbReference type="ARBA" id="ARBA00023180"/>
    </source>
</evidence>
<dbReference type="Pfam" id="PF00094">
    <property type="entry name" value="VWD"/>
    <property type="match status" value="1"/>
</dbReference>
<keyword evidence="1 7" id="KW-0732">Signal</keyword>
<dbReference type="InterPro" id="IPR050733">
    <property type="entry name" value="Vitellogenin/Apolipophorin"/>
</dbReference>
<evidence type="ECO:0000259" key="8">
    <source>
        <dbReference type="PROSITE" id="PS51211"/>
    </source>
</evidence>
<dbReference type="PROSITE" id="PS51233">
    <property type="entry name" value="VWFD"/>
    <property type="match status" value="1"/>
</dbReference>
<feature type="domain" description="Vitellogenin" evidence="8">
    <location>
        <begin position="17"/>
        <end position="747"/>
    </location>
</feature>
<accession>A0ABD3W8A0</accession>
<dbReference type="SMART" id="SM00638">
    <property type="entry name" value="LPD_N"/>
    <property type="match status" value="1"/>
</dbReference>
<evidence type="ECO:0000256" key="5">
    <source>
        <dbReference type="PROSITE-ProRule" id="PRU00557"/>
    </source>
</evidence>
<keyword evidence="3 5" id="KW-1015">Disulfide bond</keyword>
<dbReference type="InterPro" id="IPR001846">
    <property type="entry name" value="VWF_type-D"/>
</dbReference>
<evidence type="ECO:0008006" key="12">
    <source>
        <dbReference type="Google" id="ProtNLM"/>
    </source>
</evidence>
<organism evidence="10 11">
    <name type="scientific">Sinanodonta woodiana</name>
    <name type="common">Chinese pond mussel</name>
    <name type="synonym">Anodonta woodiana</name>
    <dbReference type="NCBI Taxonomy" id="1069815"/>
    <lineage>
        <taxon>Eukaryota</taxon>
        <taxon>Metazoa</taxon>
        <taxon>Spiralia</taxon>
        <taxon>Lophotrochozoa</taxon>
        <taxon>Mollusca</taxon>
        <taxon>Bivalvia</taxon>
        <taxon>Autobranchia</taxon>
        <taxon>Heteroconchia</taxon>
        <taxon>Palaeoheterodonta</taxon>
        <taxon>Unionida</taxon>
        <taxon>Unionoidea</taxon>
        <taxon>Unionidae</taxon>
        <taxon>Unioninae</taxon>
        <taxon>Sinanodonta</taxon>
    </lineage>
</organism>
<dbReference type="PANTHER" id="PTHR23345:SF15">
    <property type="entry name" value="VITELLOGENIN 1-RELATED"/>
    <property type="match status" value="1"/>
</dbReference>
<evidence type="ECO:0000256" key="3">
    <source>
        <dbReference type="ARBA" id="ARBA00023157"/>
    </source>
</evidence>
<dbReference type="InterPro" id="IPR015255">
    <property type="entry name" value="Vitellinogen_open_b-sht"/>
</dbReference>
<dbReference type="Proteomes" id="UP001634394">
    <property type="component" value="Unassembled WGS sequence"/>
</dbReference>
<keyword evidence="2" id="KW-0758">Storage protein</keyword>
<protein>
    <recommendedName>
        <fullName evidence="12">Vitellogenin</fullName>
    </recommendedName>
</protein>
<dbReference type="SMART" id="SM00216">
    <property type="entry name" value="VWD"/>
    <property type="match status" value="1"/>
</dbReference>
<dbReference type="Gene3D" id="1.25.10.20">
    <property type="entry name" value="Vitellinogen, superhelical"/>
    <property type="match status" value="1"/>
</dbReference>
<evidence type="ECO:0000313" key="11">
    <source>
        <dbReference type="Proteomes" id="UP001634394"/>
    </source>
</evidence>
<keyword evidence="11" id="KW-1185">Reference proteome</keyword>
<dbReference type="Gene3D" id="2.20.80.10">
    <property type="entry name" value="Lipovitellin-phosvitin complex, chain A, domain 4"/>
    <property type="match status" value="1"/>
</dbReference>
<feature type="compositionally biased region" description="Polar residues" evidence="6">
    <location>
        <begin position="307"/>
        <end position="317"/>
    </location>
</feature>
<feature type="chain" id="PRO_5044808715" description="Vitellogenin" evidence="7">
    <location>
        <begin position="17"/>
        <end position="2316"/>
    </location>
</feature>
<feature type="region of interest" description="Disordered" evidence="6">
    <location>
        <begin position="307"/>
        <end position="334"/>
    </location>
</feature>
<dbReference type="SMART" id="SM01169">
    <property type="entry name" value="DUF1943"/>
    <property type="match status" value="1"/>
</dbReference>
<dbReference type="EMBL" id="JBJQND010000008">
    <property type="protein sequence ID" value="KAL3868963.1"/>
    <property type="molecule type" value="Genomic_DNA"/>
</dbReference>
<dbReference type="PROSITE" id="PS51211">
    <property type="entry name" value="VITELLOGENIN"/>
    <property type="match status" value="1"/>
</dbReference>
<dbReference type="GO" id="GO:0045735">
    <property type="term" value="F:nutrient reservoir activity"/>
    <property type="evidence" value="ECO:0007669"/>
    <property type="project" value="UniProtKB-KW"/>
</dbReference>
<feature type="region of interest" description="Disordered" evidence="6">
    <location>
        <begin position="1797"/>
        <end position="1818"/>
    </location>
</feature>
<evidence type="ECO:0000256" key="1">
    <source>
        <dbReference type="ARBA" id="ARBA00022729"/>
    </source>
</evidence>
<feature type="disulfide bond" evidence="5">
    <location>
        <begin position="234"/>
        <end position="237"/>
    </location>
</feature>
<name>A0ABD3W8A0_SINWO</name>
<reference evidence="10 11" key="1">
    <citation type="submission" date="2024-11" db="EMBL/GenBank/DDBJ databases">
        <title>Chromosome-level genome assembly of the freshwater bivalve Anodonta woodiana.</title>
        <authorList>
            <person name="Chen X."/>
        </authorList>
    </citation>
    <scope>NUCLEOTIDE SEQUENCE [LARGE SCALE GENOMIC DNA]</scope>
    <source>
        <strain evidence="10">MN2024</strain>
        <tissue evidence="10">Gills</tissue>
    </source>
</reference>
<dbReference type="Pfam" id="PF01347">
    <property type="entry name" value="Vitellogenin_N"/>
    <property type="match status" value="1"/>
</dbReference>
<proteinExistence type="predicted"/>
<dbReference type="InterPro" id="IPR015819">
    <property type="entry name" value="Lipid_transp_b-sht_shell"/>
</dbReference>
<sequence length="2316" mass="265130">MMLLLLTGALFVGLAAHQVVKEVIYEYEGQVVTGLPRGSRVFSGFKIRCNAVFQYKGVLGYISMKLTNIALYNRNGNLQEEYDPSSQMLPDSAFNSMTEPDVNVFIAEISRPVEFYYIRGHVSEIRTEKDDPFWSVDFKKGFLSFFEINFNERQSFEAQASIRSSSSDSMVGTEKLFYQVMEESVAGECETTYMLEPTKFTNENEGLFLTKVRNYKNCLKRPYYRHSIFSNDNCYECQEKKFDPESSQSQVRYSIKGTSHQFHIISAIGESVHSFTAYSELGGGFVTYINQTVVFSESKDIEEQIPNLQSPKTQESGLVSDMPEKNKQSWNPSSLVPDDADLAEGYPYFDQKFIYEKIKNLLRTYKEFTAEKVTEEAAKAYMELRNFLKMSSRQTLVDLVNEFGSETFEGYTLYNILPYVGTYPSVDVLINSIMKGSVKPELAEFILSVLGLYSEPHVLNLKRVLDLLTGMTSWPTKLMKRIAWLNLGTMSYKMTKDMLYARKELKQQVVLVQKILEQETRKNSRDAIQSKQYKIEEKIRQVEQIYGKIKNEIVQIILKLLHSGDTSDKILALKTIGNAGFEDFIPELKKVVEDKSHSYIHRITATYAFRRIIHFAKTEAKKIFIQRFNDYDEIDEMRMAGLHLVFKSDPTPSELEMIARSLWHETSENVGSFAYSLLEQLSNSSHPCESTMARNATLALRLAKRFELNQLYSYFKQVHNYDSSWRIGNTLQSTIFFSPLEVSPRAAFYGFSLQIFSQSNPISEVGYVAKGLDSLMKAYMGMDRSSAPQSTTNFKTDRFSQDSSSHISSIKQKLKILPREYERFEGNALIKLFGNEIVYFDFEDVLPLFSNQGMESRVTLNQILNFKNIFSFADHHMAVSSEIGFPLRLILDGFVISKVAGNIDIQSENVETSASQRTRSAFNTRFNTLVNIRPSGIMELQWKMACDAVIFMHGAMIKSNINLDWPLKLKADLDIFNRKIIVKADIPFEKRDLISVESTPLTFFKIVSHKPSRYLPIPDVAEIPIVDDAFSVSFKKDYGTYMLGYIINITGTHVLSENQKGVAFFPFSGKQIFTLSQAPGFDPAPSYVLQFQQVIFPSGPKAHTEKQQRSKSGIWSWISPLFDSEETQKRPHFSGSQTSADPKFIDIEKEDLTLQRIIDFFGTRVKPLPSSIRSGFVLRLAENKLETKRQFQLVTLWQRDQRNLIHYVNTEIRRTACPLYETEDWVKDTQVEIQIPSQDNKPSDLFAPTYQERIQKKIHASVYNNGKLDRIWDLEGAINAQEALFIKKTAKYMSSDHIIELVMEYILEQPTSPQVQELRLVIFQLRKISTEVRKIQQQAKNLVKVQTIVQKIRSIFEMVRRTQDALSKQVQAGLTSTKYQLDEAPAMLQYAILKHQKLNADLKEVSRRIQAMAPQDVKGEIRNAVQQQEQAGKAIRQFYEQGLASRHTMERERIQSHLSPDYNILFRSLQDIESHLSDLASKLRQQKEQIAKSLSSSSSPSSIEAASAQVEQIVQYGKKLKEHLDKAMGNSVLEKMLRVKVFEVVLQQEQAVQDLADIIESYQKIKKTSYSGYNPIVIAAEQSPNPFYKDLSCQMEQVKQQSKWFAMHVGVSVGHEEERISIAWFSKSKDSDTLRELQVAEVMQLRAVEKLEPRKVRCQPGQEEEPSQRVQEAASVTEEAWAKLKKVVQDEKFQSNGKGHIIKAYKILARQAVLAAEVKRAATESFLSQTAKVTEQIKKTANQMIHEVVSLQIKVAAVLESASPRSSESSVQSYMPFLFESGTSWVGKQWHAELQDEPEESQSFSSIEEDTEPQSISNERIQRRKFLVESKEDDLLITLKCLYGPESQMNGHYSMKIVGRKSLEQLMWEEDQWSPLKQDPLVRKYLSEKQDGQEHTSPSYQSIMREINSLRHIHVVVNYERENIAEFLRYVVWSSQEYLKVKWYNHAALFFPDESSKDNTVEIVSEFRRHNRQLDLNITTFYERDTFRGLNVPPTVTSWMTSTYPTSFTEVVVMAVTNTESRPAKCTANAESVYTFDGTFISIPREQSSSCETVLAMDCSNQNSFVVSSKPNLQDPQSRKIKLRTRQMEVETTTQSGKAIVNGEEIYLQDGEMRRAGSADEEVSLERKKDSMVISVLVLDLVIVTDGHQVIVEVSNWLKSQTCGLCGNNDGQKNNEAQDPQKRQCSHDAAFSASYLIPDDTCNVLQIQAQAKVEEFCRSSDECSPLYQNKVVEQEISREQKLCFSIEPVRKCPSSCKAKGSISYRKGIHCLDARSPQARKLLQDSKLRPLDELKHKTVSHYIYIDEPTSCVRDILN</sequence>
<dbReference type="PANTHER" id="PTHR23345">
    <property type="entry name" value="VITELLOGENIN-RELATED"/>
    <property type="match status" value="1"/>
</dbReference>
<dbReference type="Gene3D" id="2.30.230.10">
    <property type="entry name" value="Lipovitellin, beta-sheet shell regions, chain A"/>
    <property type="match status" value="1"/>
</dbReference>
<keyword evidence="4" id="KW-0325">Glycoprotein</keyword>
<evidence type="ECO:0000256" key="7">
    <source>
        <dbReference type="SAM" id="SignalP"/>
    </source>
</evidence>
<comment type="caution">
    <text evidence="5">Lacks conserved residue(s) required for the propagation of feature annotation.</text>
</comment>
<dbReference type="InterPro" id="IPR001747">
    <property type="entry name" value="Vitellogenin_N"/>
</dbReference>
<dbReference type="Pfam" id="PF09172">
    <property type="entry name" value="Vit_open_b-sht"/>
    <property type="match status" value="1"/>
</dbReference>
<evidence type="ECO:0000313" key="10">
    <source>
        <dbReference type="EMBL" id="KAL3868963.1"/>
    </source>
</evidence>
<feature type="domain" description="VWFD" evidence="9">
    <location>
        <begin position="2024"/>
        <end position="2203"/>
    </location>
</feature>
<dbReference type="SUPFAM" id="SSF56968">
    <property type="entry name" value="Lipovitellin-phosvitin complex, beta-sheet shell regions"/>
    <property type="match status" value="2"/>
</dbReference>
<dbReference type="InterPro" id="IPR011030">
    <property type="entry name" value="Lipovitellin_superhlx_dom"/>
</dbReference>
<evidence type="ECO:0000259" key="9">
    <source>
        <dbReference type="PROSITE" id="PS51233"/>
    </source>
</evidence>
<dbReference type="InterPro" id="IPR015816">
    <property type="entry name" value="Vitellinogen_b-sht_N"/>
</dbReference>
<dbReference type="SUPFAM" id="SSF48431">
    <property type="entry name" value="Lipovitellin-phosvitin complex, superhelical domain"/>
    <property type="match status" value="1"/>
</dbReference>
<gene>
    <name evidence="10" type="ORF">ACJMK2_041708</name>
</gene>
<evidence type="ECO:0000256" key="6">
    <source>
        <dbReference type="SAM" id="MobiDB-lite"/>
    </source>
</evidence>
<comment type="caution">
    <text evidence="10">The sequence shown here is derived from an EMBL/GenBank/DDBJ whole genome shotgun (WGS) entry which is preliminary data.</text>
</comment>
<evidence type="ECO:0000256" key="2">
    <source>
        <dbReference type="ARBA" id="ARBA00022761"/>
    </source>
</evidence>